<feature type="coiled-coil region" evidence="7">
    <location>
        <begin position="382"/>
        <end position="419"/>
    </location>
</feature>
<dbReference type="InterPro" id="IPR005467">
    <property type="entry name" value="His_kinase_dom"/>
</dbReference>
<keyword evidence="4" id="KW-0808">Transferase</keyword>
<dbReference type="SMART" id="SM00388">
    <property type="entry name" value="HisKA"/>
    <property type="match status" value="1"/>
</dbReference>
<dbReference type="EMBL" id="JANUCP010000001">
    <property type="protein sequence ID" value="MCS3917937.1"/>
    <property type="molecule type" value="Genomic_DNA"/>
</dbReference>
<dbReference type="Gene3D" id="1.10.287.130">
    <property type="match status" value="1"/>
</dbReference>
<feature type="coiled-coil region" evidence="7">
    <location>
        <begin position="577"/>
        <end position="604"/>
    </location>
</feature>
<dbReference type="InterPro" id="IPR003018">
    <property type="entry name" value="GAF"/>
</dbReference>
<dbReference type="InterPro" id="IPR035965">
    <property type="entry name" value="PAS-like_dom_sf"/>
</dbReference>
<dbReference type="RefSeq" id="WP_259092772.1">
    <property type="nucleotide sequence ID" value="NZ_CP130454.1"/>
</dbReference>
<organism evidence="12 13">
    <name type="scientific">Candidatus Fervidibacter sacchari</name>
    <dbReference type="NCBI Taxonomy" id="1448929"/>
    <lineage>
        <taxon>Bacteria</taxon>
        <taxon>Candidatus Fervidibacterota</taxon>
        <taxon>Candidatus Fervidibacter</taxon>
    </lineage>
</organism>
<name>A0ABT2EJ29_9BACT</name>
<dbReference type="PROSITE" id="PS50110">
    <property type="entry name" value="RESPONSE_REGULATORY"/>
    <property type="match status" value="1"/>
</dbReference>
<dbReference type="CDD" id="cd17546">
    <property type="entry name" value="REC_hyHK_CKI1_RcsC-like"/>
    <property type="match status" value="1"/>
</dbReference>
<feature type="domain" description="Response regulatory" evidence="10">
    <location>
        <begin position="849"/>
        <end position="963"/>
    </location>
</feature>
<evidence type="ECO:0000313" key="13">
    <source>
        <dbReference type="Proteomes" id="UP001204798"/>
    </source>
</evidence>
<evidence type="ECO:0000256" key="5">
    <source>
        <dbReference type="ARBA" id="ARBA00022777"/>
    </source>
</evidence>
<keyword evidence="3 6" id="KW-0597">Phosphoprotein</keyword>
<comment type="caution">
    <text evidence="12">The sequence shown here is derived from an EMBL/GenBank/DDBJ whole genome shotgun (WGS) entry which is preliminary data.</text>
</comment>
<dbReference type="InterPro" id="IPR001789">
    <property type="entry name" value="Sig_transdc_resp-reg_receiver"/>
</dbReference>
<dbReference type="CDD" id="cd00082">
    <property type="entry name" value="HisKA"/>
    <property type="match status" value="1"/>
</dbReference>
<keyword evidence="13" id="KW-1185">Reference proteome</keyword>
<evidence type="ECO:0000256" key="3">
    <source>
        <dbReference type="ARBA" id="ARBA00022553"/>
    </source>
</evidence>
<feature type="transmembrane region" description="Helical" evidence="8">
    <location>
        <begin position="239"/>
        <end position="261"/>
    </location>
</feature>
<dbReference type="InterPro" id="IPR003594">
    <property type="entry name" value="HATPase_dom"/>
</dbReference>
<dbReference type="Pfam" id="PF02518">
    <property type="entry name" value="HATPase_c"/>
    <property type="match status" value="1"/>
</dbReference>
<dbReference type="InterPro" id="IPR013656">
    <property type="entry name" value="PAS_4"/>
</dbReference>
<evidence type="ECO:0000259" key="11">
    <source>
        <dbReference type="PROSITE" id="PS50112"/>
    </source>
</evidence>
<dbReference type="SMART" id="SM00387">
    <property type="entry name" value="HATPase_c"/>
    <property type="match status" value="1"/>
</dbReference>
<feature type="transmembrane region" description="Helical" evidence="8">
    <location>
        <begin position="32"/>
        <end position="52"/>
    </location>
</feature>
<dbReference type="PANTHER" id="PTHR43065">
    <property type="entry name" value="SENSOR HISTIDINE KINASE"/>
    <property type="match status" value="1"/>
</dbReference>
<dbReference type="EC" id="2.7.13.3" evidence="2"/>
<evidence type="ECO:0000259" key="9">
    <source>
        <dbReference type="PROSITE" id="PS50109"/>
    </source>
</evidence>
<evidence type="ECO:0000256" key="4">
    <source>
        <dbReference type="ARBA" id="ARBA00022679"/>
    </source>
</evidence>
<evidence type="ECO:0000256" key="8">
    <source>
        <dbReference type="SAM" id="Phobius"/>
    </source>
</evidence>
<accession>A0ABT2EJ29</accession>
<dbReference type="InterPro" id="IPR036890">
    <property type="entry name" value="HATPase_C_sf"/>
</dbReference>
<keyword evidence="8" id="KW-0812">Transmembrane</keyword>
<dbReference type="Proteomes" id="UP001204798">
    <property type="component" value="Unassembled WGS sequence"/>
</dbReference>
<dbReference type="Pfam" id="PF00072">
    <property type="entry name" value="Response_reg"/>
    <property type="match status" value="1"/>
</dbReference>
<gene>
    <name evidence="12" type="ORF">M2350_000334</name>
</gene>
<dbReference type="SUPFAM" id="SSF47384">
    <property type="entry name" value="Homodimeric domain of signal transducing histidine kinase"/>
    <property type="match status" value="1"/>
</dbReference>
<feature type="domain" description="Histidine kinase" evidence="9">
    <location>
        <begin position="613"/>
        <end position="831"/>
    </location>
</feature>
<comment type="catalytic activity">
    <reaction evidence="1">
        <text>ATP + protein L-histidine = ADP + protein N-phospho-L-histidine.</text>
        <dbReference type="EC" id="2.7.13.3"/>
    </reaction>
</comment>
<dbReference type="SUPFAM" id="SSF55781">
    <property type="entry name" value="GAF domain-like"/>
    <property type="match status" value="1"/>
</dbReference>
<dbReference type="SUPFAM" id="SSF52172">
    <property type="entry name" value="CheY-like"/>
    <property type="match status" value="1"/>
</dbReference>
<evidence type="ECO:0000313" key="12">
    <source>
        <dbReference type="EMBL" id="MCS3917937.1"/>
    </source>
</evidence>
<dbReference type="PROSITE" id="PS50112">
    <property type="entry name" value="PAS"/>
    <property type="match status" value="1"/>
</dbReference>
<dbReference type="InterPro" id="IPR011006">
    <property type="entry name" value="CheY-like_superfamily"/>
</dbReference>
<keyword evidence="7" id="KW-0175">Coiled coil</keyword>
<dbReference type="PRINTS" id="PR00344">
    <property type="entry name" value="BCTRLSENSOR"/>
</dbReference>
<dbReference type="SUPFAM" id="SSF55785">
    <property type="entry name" value="PYP-like sensor domain (PAS domain)"/>
    <property type="match status" value="1"/>
</dbReference>
<sequence length="975" mass="108676">MGDGSARAGEIHGDFKQGVPKMRIKGRSKVRVIKFAALAVIAIFVAGILVLAHLETMRSLLRDEIRHRLMTIATAATMLIDPEEHEKIAQAKDPDNPLYQKAVAKLRALAQQTLPEVRTKGLKLAREAIYTLVPSTGTTWHFVLDTMLPCDRDGDGKLDDDELPAQIGEPYDVSDFPEMRRCFSEGRPTADTDLTVDKWGVWLSGYAPLKDKNGRVIAVVGVDMNAETLVAIEGDLLKLAIVTFAIIVLTILFLALLLYRWQSTYEQLARTEELHRKLVEISADLVLSLDPDGNIKSVSPKVRSYGYEPESLVGHSVTEFVAPESKEQVSALLTNLRRGEPVQPIQISIVTSKGQVRHGEWRCFGVYEDGRLAEVWGVFYDLSQLLLLTKELKRKAEELSELSQEQARLLEDIRQQAEQIAVLDELVLAAIQRREIASVAQSVIDGLKSLFPQTGLAVLRHDAFTKSFVFVAGNEEALAVVQHLSPNRTVPEEAVQSLPRLQRGEIVKLDDLEAVNSEASQALLAEGFRSIVACPLHIGNEFLGFLAAFRPQPHSFTDDELAFLQRVANHLAIALHNAHLFEQLQRAYDELQQAQAMLVQQERLKALGQMASGISHDIGNALVPLLAYAELLEEHPDPKVREWGRQIGLAAEDIMHIVQRLRAFYRPRDPNEVLEPVDLNEIVRQVVDLTKPRWYDMPQREGITIDMSLELDESLPTIGGIAAELREALTNLIFNAVDAIVAKGETEGTITIITGRRNGFVFLEVTDTGIGMDEETKRRCVEPFFTTKGEKGSGLGLMMVYGTMQRHEGQIEIESELGKGTTFRLLFPLREAEAKESEEEETKELPPLRILLVDDDPRVRKILGELMKSWGHTIVVAEDGFSALDAFLVASRSGQPFDVVITDLGMPRMNGAELVRRIREHDRQVPIIIVTAWGKEHFAPGADAILSKPVHSQDLKSALWKVVRQRKMSEAVKGS</sequence>
<dbReference type="SMART" id="SM00065">
    <property type="entry name" value="GAF"/>
    <property type="match status" value="1"/>
</dbReference>
<dbReference type="Gene3D" id="3.30.565.10">
    <property type="entry name" value="Histidine kinase-like ATPase, C-terminal domain"/>
    <property type="match status" value="1"/>
</dbReference>
<dbReference type="NCBIfam" id="TIGR00229">
    <property type="entry name" value="sensory_box"/>
    <property type="match status" value="1"/>
</dbReference>
<evidence type="ECO:0000256" key="6">
    <source>
        <dbReference type="PROSITE-ProRule" id="PRU00169"/>
    </source>
</evidence>
<dbReference type="SMART" id="SM00091">
    <property type="entry name" value="PAS"/>
    <property type="match status" value="1"/>
</dbReference>
<dbReference type="SMART" id="SM00448">
    <property type="entry name" value="REC"/>
    <property type="match status" value="1"/>
</dbReference>
<evidence type="ECO:0000259" key="10">
    <source>
        <dbReference type="PROSITE" id="PS50110"/>
    </source>
</evidence>
<feature type="modified residue" description="4-aspartylphosphate" evidence="6">
    <location>
        <position position="903"/>
    </location>
</feature>
<dbReference type="Pfam" id="PF00512">
    <property type="entry name" value="HisKA"/>
    <property type="match status" value="1"/>
</dbReference>
<dbReference type="InterPro" id="IPR036097">
    <property type="entry name" value="HisK_dim/P_sf"/>
</dbReference>
<dbReference type="PROSITE" id="PS50109">
    <property type="entry name" value="HIS_KIN"/>
    <property type="match status" value="1"/>
</dbReference>
<protein>
    <recommendedName>
        <fullName evidence="2">histidine kinase</fullName>
        <ecNumber evidence="2">2.7.13.3</ecNumber>
    </recommendedName>
</protein>
<evidence type="ECO:0000256" key="7">
    <source>
        <dbReference type="SAM" id="Coils"/>
    </source>
</evidence>
<dbReference type="SUPFAM" id="SSF55874">
    <property type="entry name" value="ATPase domain of HSP90 chaperone/DNA topoisomerase II/histidine kinase"/>
    <property type="match status" value="1"/>
</dbReference>
<evidence type="ECO:0000256" key="1">
    <source>
        <dbReference type="ARBA" id="ARBA00000085"/>
    </source>
</evidence>
<feature type="domain" description="PAS" evidence="11">
    <location>
        <begin position="305"/>
        <end position="340"/>
    </location>
</feature>
<dbReference type="Gene3D" id="3.30.450.20">
    <property type="entry name" value="PAS domain"/>
    <property type="match status" value="1"/>
</dbReference>
<dbReference type="InterPro" id="IPR004358">
    <property type="entry name" value="Sig_transdc_His_kin-like_C"/>
</dbReference>
<keyword evidence="5" id="KW-0418">Kinase</keyword>
<dbReference type="InterPro" id="IPR000014">
    <property type="entry name" value="PAS"/>
</dbReference>
<proteinExistence type="predicted"/>
<dbReference type="InterPro" id="IPR029016">
    <property type="entry name" value="GAF-like_dom_sf"/>
</dbReference>
<dbReference type="Gene3D" id="3.30.450.40">
    <property type="match status" value="1"/>
</dbReference>
<dbReference type="Pfam" id="PF01590">
    <property type="entry name" value="GAF"/>
    <property type="match status" value="1"/>
</dbReference>
<dbReference type="InterPro" id="IPR003661">
    <property type="entry name" value="HisK_dim/P_dom"/>
</dbReference>
<evidence type="ECO:0000256" key="2">
    <source>
        <dbReference type="ARBA" id="ARBA00012438"/>
    </source>
</evidence>
<keyword evidence="8" id="KW-1133">Transmembrane helix</keyword>
<dbReference type="Pfam" id="PF08448">
    <property type="entry name" value="PAS_4"/>
    <property type="match status" value="1"/>
</dbReference>
<dbReference type="PANTHER" id="PTHR43065:SF42">
    <property type="entry name" value="TWO-COMPONENT SENSOR PPRA"/>
    <property type="match status" value="1"/>
</dbReference>
<keyword evidence="8" id="KW-0472">Membrane</keyword>
<reference evidence="12 13" key="1">
    <citation type="submission" date="2022-08" db="EMBL/GenBank/DDBJ databases">
        <title>Bacterial and archaeal communities from various locations to study Microbial Dark Matter (Phase II).</title>
        <authorList>
            <person name="Stepanauskas R."/>
        </authorList>
    </citation>
    <scope>NUCLEOTIDE SEQUENCE [LARGE SCALE GENOMIC DNA]</scope>
    <source>
        <strain evidence="12 13">PD1</strain>
    </source>
</reference>
<dbReference type="Gene3D" id="3.40.50.2300">
    <property type="match status" value="1"/>
</dbReference>
<dbReference type="CDD" id="cd00130">
    <property type="entry name" value="PAS"/>
    <property type="match status" value="1"/>
</dbReference>